<dbReference type="EMBL" id="MU277202">
    <property type="protein sequence ID" value="KAI0063699.1"/>
    <property type="molecule type" value="Genomic_DNA"/>
</dbReference>
<comment type="caution">
    <text evidence="1">The sequence shown here is derived from an EMBL/GenBank/DDBJ whole genome shotgun (WGS) entry which is preliminary data.</text>
</comment>
<proteinExistence type="predicted"/>
<organism evidence="1 2">
    <name type="scientific">Artomyces pyxidatus</name>
    <dbReference type="NCBI Taxonomy" id="48021"/>
    <lineage>
        <taxon>Eukaryota</taxon>
        <taxon>Fungi</taxon>
        <taxon>Dikarya</taxon>
        <taxon>Basidiomycota</taxon>
        <taxon>Agaricomycotina</taxon>
        <taxon>Agaricomycetes</taxon>
        <taxon>Russulales</taxon>
        <taxon>Auriscalpiaceae</taxon>
        <taxon>Artomyces</taxon>
    </lineage>
</organism>
<name>A0ACB8T4D9_9AGAM</name>
<gene>
    <name evidence="1" type="ORF">BV25DRAFT_1824271</name>
</gene>
<dbReference type="Proteomes" id="UP000814140">
    <property type="component" value="Unassembled WGS sequence"/>
</dbReference>
<evidence type="ECO:0000313" key="2">
    <source>
        <dbReference type="Proteomes" id="UP000814140"/>
    </source>
</evidence>
<reference evidence="1" key="1">
    <citation type="submission" date="2021-03" db="EMBL/GenBank/DDBJ databases">
        <authorList>
            <consortium name="DOE Joint Genome Institute"/>
            <person name="Ahrendt S."/>
            <person name="Looney B.P."/>
            <person name="Miyauchi S."/>
            <person name="Morin E."/>
            <person name="Drula E."/>
            <person name="Courty P.E."/>
            <person name="Chicoki N."/>
            <person name="Fauchery L."/>
            <person name="Kohler A."/>
            <person name="Kuo A."/>
            <person name="Labutti K."/>
            <person name="Pangilinan J."/>
            <person name="Lipzen A."/>
            <person name="Riley R."/>
            <person name="Andreopoulos W."/>
            <person name="He G."/>
            <person name="Johnson J."/>
            <person name="Barry K.W."/>
            <person name="Grigoriev I.V."/>
            <person name="Nagy L."/>
            <person name="Hibbett D."/>
            <person name="Henrissat B."/>
            <person name="Matheny P.B."/>
            <person name="Labbe J."/>
            <person name="Martin F."/>
        </authorList>
    </citation>
    <scope>NUCLEOTIDE SEQUENCE</scope>
    <source>
        <strain evidence="1">HHB10654</strain>
    </source>
</reference>
<keyword evidence="2" id="KW-1185">Reference proteome</keyword>
<evidence type="ECO:0000313" key="1">
    <source>
        <dbReference type="EMBL" id="KAI0063699.1"/>
    </source>
</evidence>
<sequence>MNFPDFTSPPHFSSAPDPATHQATIMHLYRSSALTATSTDQAASTPPPPKVIQDYLEDLTRLANTVASASACGSILAGQGSESDDFGDVGVWLGEGTFGAGHGDEVLKALKLQSWLDDGRKVHEEKLQSSTSLPATFKPTSSKDAEQLKNLLDKLQDKYYFFVDGGAELNGEVAYFLVGHLTIDGASGWAGLMGLGVAADY</sequence>
<reference evidence="1" key="2">
    <citation type="journal article" date="2022" name="New Phytol.">
        <title>Evolutionary transition to the ectomycorrhizal habit in the genomes of a hyperdiverse lineage of mushroom-forming fungi.</title>
        <authorList>
            <person name="Looney B."/>
            <person name="Miyauchi S."/>
            <person name="Morin E."/>
            <person name="Drula E."/>
            <person name="Courty P.E."/>
            <person name="Kohler A."/>
            <person name="Kuo A."/>
            <person name="LaButti K."/>
            <person name="Pangilinan J."/>
            <person name="Lipzen A."/>
            <person name="Riley R."/>
            <person name="Andreopoulos W."/>
            <person name="He G."/>
            <person name="Johnson J."/>
            <person name="Nolan M."/>
            <person name="Tritt A."/>
            <person name="Barry K.W."/>
            <person name="Grigoriev I.V."/>
            <person name="Nagy L.G."/>
            <person name="Hibbett D."/>
            <person name="Henrissat B."/>
            <person name="Matheny P.B."/>
            <person name="Labbe J."/>
            <person name="Martin F.M."/>
        </authorList>
    </citation>
    <scope>NUCLEOTIDE SEQUENCE</scope>
    <source>
        <strain evidence="1">HHB10654</strain>
    </source>
</reference>
<accession>A0ACB8T4D9</accession>
<protein>
    <submittedName>
        <fullName evidence="1">Uncharacterized protein</fullName>
    </submittedName>
</protein>